<dbReference type="Pfam" id="PF00932">
    <property type="entry name" value="LTD"/>
    <property type="match status" value="1"/>
</dbReference>
<dbReference type="NCBIfam" id="NF033681">
    <property type="entry name" value="ExeM_NucH_DNase"/>
    <property type="match status" value="1"/>
</dbReference>
<feature type="domain" description="LTD" evidence="1">
    <location>
        <begin position="5"/>
        <end position="140"/>
    </location>
</feature>
<dbReference type="EMBL" id="LKHS01000006">
    <property type="protein sequence ID" value="KQH86512.1"/>
    <property type="molecule type" value="Genomic_DNA"/>
</dbReference>
<dbReference type="SUPFAM" id="SSF74853">
    <property type="entry name" value="Lamin A/C globular tail domain"/>
    <property type="match status" value="1"/>
</dbReference>
<dbReference type="PROSITE" id="PS51841">
    <property type="entry name" value="LTD"/>
    <property type="match status" value="1"/>
</dbReference>
<dbReference type="Gene3D" id="3.60.10.10">
    <property type="entry name" value="Endonuclease/exonuclease/phosphatase"/>
    <property type="match status" value="1"/>
</dbReference>
<evidence type="ECO:0000313" key="3">
    <source>
        <dbReference type="Proteomes" id="UP000051221"/>
    </source>
</evidence>
<dbReference type="Gene3D" id="2.60.40.1260">
    <property type="entry name" value="Lamin Tail domain"/>
    <property type="match status" value="1"/>
</dbReference>
<protein>
    <submittedName>
        <fullName evidence="2">Nuclease</fullName>
    </submittedName>
</protein>
<dbReference type="InterPro" id="IPR036691">
    <property type="entry name" value="Endo/exonu/phosph_ase_sf"/>
</dbReference>
<dbReference type="Pfam" id="PF03372">
    <property type="entry name" value="Exo_endo_phos"/>
    <property type="match status" value="1"/>
</dbReference>
<dbReference type="SUPFAM" id="SSF56219">
    <property type="entry name" value="DNase I-like"/>
    <property type="match status" value="1"/>
</dbReference>
<name>A0A0Q2V175_VIBFU</name>
<dbReference type="PANTHER" id="PTHR42834">
    <property type="entry name" value="ENDONUCLEASE/EXONUCLEASE/PHOSPHATASE FAMILY PROTEIN (AFU_ORTHOLOGUE AFUA_3G09210)"/>
    <property type="match status" value="1"/>
</dbReference>
<reference evidence="2 3" key="1">
    <citation type="submission" date="2015-08" db="EMBL/GenBank/DDBJ databases">
        <title>Antibacterial properties of a collection of Vibrionaceae strains.</title>
        <authorList>
            <person name="Giubergia S."/>
        </authorList>
    </citation>
    <scope>NUCLEOTIDE SEQUENCE [LARGE SCALE GENOMIC DNA]</scope>
    <source>
        <strain evidence="2 3">S0821</strain>
    </source>
</reference>
<dbReference type="InParanoid" id="A0A0Q2V175"/>
<keyword evidence="3" id="KW-1185">Reference proteome</keyword>
<evidence type="ECO:0000259" key="1">
    <source>
        <dbReference type="PROSITE" id="PS51841"/>
    </source>
</evidence>
<dbReference type="RefSeq" id="WP_055465831.1">
    <property type="nucleotide sequence ID" value="NZ_LKHS01000006.1"/>
</dbReference>
<dbReference type="InterPro" id="IPR001322">
    <property type="entry name" value="Lamin_tail_dom"/>
</dbReference>
<proteinExistence type="predicted"/>
<dbReference type="GO" id="GO:0003824">
    <property type="term" value="F:catalytic activity"/>
    <property type="evidence" value="ECO:0007669"/>
    <property type="project" value="InterPro"/>
</dbReference>
<accession>A0A0Q2V175</accession>
<dbReference type="InterPro" id="IPR005135">
    <property type="entry name" value="Endo/exonuclease/phosphatase"/>
</dbReference>
<dbReference type="AlphaFoldDB" id="A0A0Q2V175"/>
<sequence length="877" mass="95233">MHTQPTFSVSFSALALAIAAGLSAPVRAEIVLSQYVEGSSYNKAIEIANTGDASVSLDGYVLAMSTNGSGSWDKTLPLSGQVIAAHDVLVLSNSGANSDIQAVTDISNNSVINFNGNDPVALLNSDGAVHDVIGEMGGADFGKDRTLVRQADALTPSAVYQPQQWMVWDANVIDGLGSLDTAMPQAFTCDQDGHEPTFTAIQDIQGEGDTSPLINGYPYITDDEYTVKGVVSAVTGGLTKGFYLQALDDDYNPLTSEGLFVLTGQSSSDLQPGDVVCTRGKVQEYYNLTQLKVENNQWEKLSEQAAPTAHEVTMLDSDEHFAQTMERYEGMLVTLPKALDMRVTRTFGYDYDARRNNMVLAQGRVNMQPNQLFPAGSEPAQQQSLDNAQRRLFVESDAKAGDGQIPYYPQFGRSDIDQDGSTEDYIRVDDTLFDVEGVVTYSYGEYRLVVTNTISQDNLVHNDPRTAKPKMYEGDLRIASFNVLNYFNSPYGGDANQHGDNRGASNLTEFSLQQAKIVNAILRLDADIVGLMEIENNGFGEGAAIRQLVDQLNERLDDKKKRYQFVAVDSNQDGQTDEKDSVGSDAITTGVIYRDKVVKLLQSRVIPMPSQHAPEVLNEEGKVIEDGQNYQRDTLAPTFQVKGGNETITVAVNHLKSKGSTCWEDAAPVSEGGQGGADADLQGSCENFRVAGAVALGEALAKIDGHKVILGDMNSYGKEDPMLVLTDYTPEKYGKVIQAARNTVIGDQPQFGDDGAVITQGFGYLSAMELAHKDNSWSYSYNDEVGALDHLLVSDSLKLRVVDAMDWHINGGESTLFDYNDEYKGDLPKYADHFRASDHDPAVVELNIYGGSFSLAGLALLLGLGGWRCQSGRRASA</sequence>
<organism evidence="2 3">
    <name type="scientific">Vibrio furnissii</name>
    <dbReference type="NCBI Taxonomy" id="29494"/>
    <lineage>
        <taxon>Bacteria</taxon>
        <taxon>Pseudomonadati</taxon>
        <taxon>Pseudomonadota</taxon>
        <taxon>Gammaproteobacteria</taxon>
        <taxon>Vibrionales</taxon>
        <taxon>Vibrionaceae</taxon>
        <taxon>Vibrio</taxon>
    </lineage>
</organism>
<comment type="caution">
    <text evidence="2">The sequence shown here is derived from an EMBL/GenBank/DDBJ whole genome shotgun (WGS) entry which is preliminary data.</text>
</comment>
<dbReference type="PANTHER" id="PTHR42834:SF1">
    <property type="entry name" value="ENDONUCLEASE_EXONUCLEASE_PHOSPHATASE FAMILY PROTEIN (AFU_ORTHOLOGUE AFUA_3G09210)"/>
    <property type="match status" value="1"/>
</dbReference>
<dbReference type="InterPro" id="IPR036415">
    <property type="entry name" value="Lamin_tail_dom_sf"/>
</dbReference>
<dbReference type="CDD" id="cd04486">
    <property type="entry name" value="YhcR_OBF_like"/>
    <property type="match status" value="1"/>
</dbReference>
<dbReference type="InterPro" id="IPR047971">
    <property type="entry name" value="ExeM-like"/>
</dbReference>
<evidence type="ECO:0000313" key="2">
    <source>
        <dbReference type="EMBL" id="KQH86512.1"/>
    </source>
</evidence>
<dbReference type="Proteomes" id="UP000051221">
    <property type="component" value="Unassembled WGS sequence"/>
</dbReference>
<gene>
    <name evidence="2" type="ORF">AMR76_08135</name>
</gene>